<sequence length="220" mass="23307">MVSISSKIFAITGGASGIGAATARLLAKKGAKAIWIGDLGSNNFSVIKKTLSGINSSTEVHCTALDVTSSREVNKWTQEIISICGDIHGAANCAGIPQATGVRSAPTILEETDKAWKKILEVNLDGIFYCTRSQVQAMKDLKPMDRSIVNIASIASMVHTPDMYAYSVSKASCAFFTQSVAKDAYPFGIRINVVSPGATSTPMLNKFIPTAKNAEELEAA</sequence>
<name>A0A9W9T9G2_9EURO</name>
<reference evidence="4" key="2">
    <citation type="journal article" date="2023" name="IMA Fungus">
        <title>Comparative genomic study of the Penicillium genus elucidates a diverse pangenome and 15 lateral gene transfer events.</title>
        <authorList>
            <person name="Petersen C."/>
            <person name="Sorensen T."/>
            <person name="Nielsen M.R."/>
            <person name="Sondergaard T.E."/>
            <person name="Sorensen J.L."/>
            <person name="Fitzpatrick D.A."/>
            <person name="Frisvad J.C."/>
            <person name="Nielsen K.L."/>
        </authorList>
    </citation>
    <scope>NUCLEOTIDE SEQUENCE</scope>
    <source>
        <strain evidence="4">IBT 20477</strain>
    </source>
</reference>
<reference evidence="4" key="1">
    <citation type="submission" date="2022-11" db="EMBL/GenBank/DDBJ databases">
        <authorList>
            <person name="Petersen C."/>
        </authorList>
    </citation>
    <scope>NUCLEOTIDE SEQUENCE</scope>
    <source>
        <strain evidence="4">IBT 20477</strain>
    </source>
</reference>
<dbReference type="OrthoDB" id="1669814at2759"/>
<proteinExistence type="inferred from homology"/>
<dbReference type="InterPro" id="IPR002347">
    <property type="entry name" value="SDR_fam"/>
</dbReference>
<keyword evidence="5" id="KW-1185">Reference proteome</keyword>
<dbReference type="GO" id="GO:0016491">
    <property type="term" value="F:oxidoreductase activity"/>
    <property type="evidence" value="ECO:0007669"/>
    <property type="project" value="UniProtKB-KW"/>
</dbReference>
<comment type="caution">
    <text evidence="4">The sequence shown here is derived from an EMBL/GenBank/DDBJ whole genome shotgun (WGS) entry which is preliminary data.</text>
</comment>
<dbReference type="SUPFAM" id="SSF51735">
    <property type="entry name" value="NAD(P)-binding Rossmann-fold domains"/>
    <property type="match status" value="1"/>
</dbReference>
<evidence type="ECO:0000313" key="4">
    <source>
        <dbReference type="EMBL" id="KAJ5214204.1"/>
    </source>
</evidence>
<dbReference type="Gene3D" id="3.40.50.720">
    <property type="entry name" value="NAD(P)-binding Rossmann-like Domain"/>
    <property type="match status" value="1"/>
</dbReference>
<dbReference type="PRINTS" id="PR00081">
    <property type="entry name" value="GDHRDH"/>
</dbReference>
<evidence type="ECO:0000256" key="1">
    <source>
        <dbReference type="ARBA" id="ARBA00006484"/>
    </source>
</evidence>
<protein>
    <submittedName>
        <fullName evidence="4">Short chain dehydrogenase/oxidoreductase CpoX2</fullName>
    </submittedName>
</protein>
<dbReference type="PRINTS" id="PR00080">
    <property type="entry name" value="SDRFAMILY"/>
</dbReference>
<evidence type="ECO:0000256" key="3">
    <source>
        <dbReference type="RuleBase" id="RU000363"/>
    </source>
</evidence>
<dbReference type="PANTHER" id="PTHR24321">
    <property type="entry name" value="DEHYDROGENASES, SHORT CHAIN"/>
    <property type="match status" value="1"/>
</dbReference>
<comment type="similarity">
    <text evidence="1 3">Belongs to the short-chain dehydrogenases/reductases (SDR) family.</text>
</comment>
<dbReference type="Pfam" id="PF00106">
    <property type="entry name" value="adh_short"/>
    <property type="match status" value="1"/>
</dbReference>
<dbReference type="CDD" id="cd05233">
    <property type="entry name" value="SDR_c"/>
    <property type="match status" value="1"/>
</dbReference>
<accession>A0A9W9T9G2</accession>
<evidence type="ECO:0000313" key="5">
    <source>
        <dbReference type="Proteomes" id="UP001150942"/>
    </source>
</evidence>
<keyword evidence="2" id="KW-0560">Oxidoreductase</keyword>
<dbReference type="PANTHER" id="PTHR24321:SF8">
    <property type="entry name" value="ESTRADIOL 17-BETA-DEHYDROGENASE 8-RELATED"/>
    <property type="match status" value="1"/>
</dbReference>
<organism evidence="4 5">
    <name type="scientific">Penicillium cf. viridicatum</name>
    <dbReference type="NCBI Taxonomy" id="2972119"/>
    <lineage>
        <taxon>Eukaryota</taxon>
        <taxon>Fungi</taxon>
        <taxon>Dikarya</taxon>
        <taxon>Ascomycota</taxon>
        <taxon>Pezizomycotina</taxon>
        <taxon>Eurotiomycetes</taxon>
        <taxon>Eurotiomycetidae</taxon>
        <taxon>Eurotiales</taxon>
        <taxon>Aspergillaceae</taxon>
        <taxon>Penicillium</taxon>
    </lineage>
</organism>
<gene>
    <name evidence="4" type="ORF">N7449_001373</name>
</gene>
<dbReference type="Proteomes" id="UP001150942">
    <property type="component" value="Unassembled WGS sequence"/>
</dbReference>
<dbReference type="AlphaFoldDB" id="A0A9W9T9G2"/>
<evidence type="ECO:0000256" key="2">
    <source>
        <dbReference type="ARBA" id="ARBA00023002"/>
    </source>
</evidence>
<dbReference type="EMBL" id="JAPQKQ010000001">
    <property type="protein sequence ID" value="KAJ5214204.1"/>
    <property type="molecule type" value="Genomic_DNA"/>
</dbReference>
<dbReference type="InterPro" id="IPR036291">
    <property type="entry name" value="NAD(P)-bd_dom_sf"/>
</dbReference>